<evidence type="ECO:0000313" key="2">
    <source>
        <dbReference type="EMBL" id="MBB6546298.1"/>
    </source>
</evidence>
<dbReference type="AlphaFoldDB" id="A0A7X0TWG0"/>
<dbReference type="Proteomes" id="UP000565579">
    <property type="component" value="Unassembled WGS sequence"/>
</dbReference>
<comment type="caution">
    <text evidence="2">The sequence shown here is derived from an EMBL/GenBank/DDBJ whole genome shotgun (WGS) entry which is preliminary data.</text>
</comment>
<gene>
    <name evidence="2" type="ORF">HD593_001093</name>
</gene>
<dbReference type="RefSeq" id="WP_185101005.1">
    <property type="nucleotide sequence ID" value="NZ_BAAAXY010000040.1"/>
</dbReference>
<keyword evidence="1" id="KW-1133">Transmembrane helix</keyword>
<name>A0A7X0TWG0_9ACTN</name>
<dbReference type="EMBL" id="JACHMI010000001">
    <property type="protein sequence ID" value="MBB6546298.1"/>
    <property type="molecule type" value="Genomic_DNA"/>
</dbReference>
<proteinExistence type="predicted"/>
<keyword evidence="3" id="KW-1185">Reference proteome</keyword>
<organism evidence="2 3">
    <name type="scientific">Nonomuraea rubra</name>
    <dbReference type="NCBI Taxonomy" id="46180"/>
    <lineage>
        <taxon>Bacteria</taxon>
        <taxon>Bacillati</taxon>
        <taxon>Actinomycetota</taxon>
        <taxon>Actinomycetes</taxon>
        <taxon>Streptosporangiales</taxon>
        <taxon>Streptosporangiaceae</taxon>
        <taxon>Nonomuraea</taxon>
    </lineage>
</organism>
<reference evidence="2 3" key="1">
    <citation type="submission" date="2020-08" db="EMBL/GenBank/DDBJ databases">
        <title>Sequencing the genomes of 1000 actinobacteria strains.</title>
        <authorList>
            <person name="Klenk H.-P."/>
        </authorList>
    </citation>
    <scope>NUCLEOTIDE SEQUENCE [LARGE SCALE GENOMIC DNA]</scope>
    <source>
        <strain evidence="2 3">DSM 43768</strain>
    </source>
</reference>
<keyword evidence="1" id="KW-0812">Transmembrane</keyword>
<feature type="transmembrane region" description="Helical" evidence="1">
    <location>
        <begin position="121"/>
        <end position="142"/>
    </location>
</feature>
<sequence>MNALIRAALVGAVIGLAEHALVTPALEHGERLAFLALLAGPFPAGMLLSFWAKLPRWWLLSVMGPIAVGMCMVLIWLWPGVTTNLGEWGGRLVFMGLGAFGFTLAAALVMPMPRATRLITVAVLAVGGIAVRLGTGAGIVLVSTQVAAHQGVPVVAPELPEHRLTHVRATGQELALTYERDGATIGVVLRTRGELTPQRVCQEEHSVRAECQEVTPGVWTNERSLDMELYSVRGAALVVLRSSSATRVELLDVLGTLRPAGWWELARQ</sequence>
<protein>
    <submittedName>
        <fullName evidence="2">Uncharacterized protein</fullName>
    </submittedName>
</protein>
<feature type="transmembrane region" description="Helical" evidence="1">
    <location>
        <begin position="90"/>
        <end position="109"/>
    </location>
</feature>
<feature type="transmembrane region" description="Helical" evidence="1">
    <location>
        <begin position="58"/>
        <end position="78"/>
    </location>
</feature>
<keyword evidence="1" id="KW-0472">Membrane</keyword>
<evidence type="ECO:0000313" key="3">
    <source>
        <dbReference type="Proteomes" id="UP000565579"/>
    </source>
</evidence>
<evidence type="ECO:0000256" key="1">
    <source>
        <dbReference type="SAM" id="Phobius"/>
    </source>
</evidence>
<feature type="transmembrane region" description="Helical" evidence="1">
    <location>
        <begin position="32"/>
        <end position="51"/>
    </location>
</feature>
<accession>A0A7X0TWG0</accession>